<gene>
    <name evidence="3" type="ORF">SSE37_07158</name>
</gene>
<feature type="transmembrane region" description="Helical" evidence="2">
    <location>
        <begin position="364"/>
        <end position="383"/>
    </location>
</feature>
<accession>A3JYL3</accession>
<dbReference type="PANTHER" id="PTHR38592">
    <property type="entry name" value="BLL4819 PROTEIN"/>
    <property type="match status" value="1"/>
</dbReference>
<dbReference type="EMBL" id="AAYA01000002">
    <property type="protein sequence ID" value="EBA09566.1"/>
    <property type="molecule type" value="Genomic_DNA"/>
</dbReference>
<dbReference type="Proteomes" id="UP000005713">
    <property type="component" value="Unassembled WGS sequence"/>
</dbReference>
<keyword evidence="2" id="KW-0812">Transmembrane</keyword>
<keyword evidence="2" id="KW-1133">Transmembrane helix</keyword>
<feature type="transmembrane region" description="Helical" evidence="2">
    <location>
        <begin position="305"/>
        <end position="329"/>
    </location>
</feature>
<dbReference type="RefSeq" id="WP_005855608.1">
    <property type="nucleotide sequence ID" value="NZ_CP155729.1"/>
</dbReference>
<dbReference type="Pfam" id="PF10129">
    <property type="entry name" value="OpgC_C"/>
    <property type="match status" value="1"/>
</dbReference>
<feature type="transmembrane region" description="Helical" evidence="2">
    <location>
        <begin position="341"/>
        <end position="358"/>
    </location>
</feature>
<feature type="transmembrane region" description="Helical" evidence="2">
    <location>
        <begin position="105"/>
        <end position="126"/>
    </location>
</feature>
<comment type="caution">
    <text evidence="3">The sequence shown here is derived from an EMBL/GenBank/DDBJ whole genome shotgun (WGS) entry which is preliminary data.</text>
</comment>
<feature type="transmembrane region" description="Helical" evidence="2">
    <location>
        <begin position="192"/>
        <end position="209"/>
    </location>
</feature>
<dbReference type="OrthoDB" id="9775975at2"/>
<dbReference type="eggNOG" id="COG4645">
    <property type="taxonomic scope" value="Bacteria"/>
</dbReference>
<dbReference type="InterPro" id="IPR014550">
    <property type="entry name" value="UCP028704_OpgC"/>
</dbReference>
<dbReference type="PANTHER" id="PTHR38592:SF3">
    <property type="entry name" value="BLL4819 PROTEIN"/>
    <property type="match status" value="1"/>
</dbReference>
<evidence type="ECO:0000313" key="4">
    <source>
        <dbReference type="Proteomes" id="UP000005713"/>
    </source>
</evidence>
<name>A3JYL3_SAGS3</name>
<organism evidence="3 4">
    <name type="scientific">Sagittula stellata (strain ATCC 700073 / DSM 11524 / E-37)</name>
    <dbReference type="NCBI Taxonomy" id="388399"/>
    <lineage>
        <taxon>Bacteria</taxon>
        <taxon>Pseudomonadati</taxon>
        <taxon>Pseudomonadota</taxon>
        <taxon>Alphaproteobacteria</taxon>
        <taxon>Rhodobacterales</taxon>
        <taxon>Roseobacteraceae</taxon>
        <taxon>Sagittula</taxon>
    </lineage>
</organism>
<dbReference type="AlphaFoldDB" id="A3JYL3"/>
<protein>
    <submittedName>
        <fullName evidence="3">OpgC protein</fullName>
    </submittedName>
</protein>
<sequence length="412" mass="45090">MSPSAQTDRKIVPMPARSGPSPKERDPRIDFFRGVALMMILINHMPGNPWEAITNRELGFSDAAEAFFVMSGIAAGIAYSPAIARWLDGKGGLRAALTPMWRRAWTLYLVQILLTVAALGLFAWAADTFLLSKFRTMHNLGLIYSDTRAALTGIPILGYQIGYVNILPTYIVLMLAGPLILAAAIRWPWQTLTASVALWWVAGAYRLNIPNHPGGGGWFLSPLSWQLIFLVGLMIGHRHRRGERLVPVNRALFCAALFFVVFAFAWRHVPDLGSFMNHKMAQLSSLGAPYHITTHNKTLLAAPRLLHVLAMLYVLSCLPFVRTIAAHAASAPLRLLGQHGLLVFALGTVLALTGQILMDVEPNVAWLPWALPPLAALISYAAVRIAIWGTVPRGPTPERATAMPAAPVRDLA</sequence>
<evidence type="ECO:0000256" key="2">
    <source>
        <dbReference type="SAM" id="Phobius"/>
    </source>
</evidence>
<dbReference type="PIRSF" id="PIRSF028704">
    <property type="entry name" value="UPC028704"/>
    <property type="match status" value="1"/>
</dbReference>
<evidence type="ECO:0000256" key="1">
    <source>
        <dbReference type="SAM" id="MobiDB-lite"/>
    </source>
</evidence>
<keyword evidence="2" id="KW-0472">Membrane</keyword>
<keyword evidence="4" id="KW-1185">Reference proteome</keyword>
<proteinExistence type="predicted"/>
<evidence type="ECO:0000313" key="3">
    <source>
        <dbReference type="EMBL" id="EBA09566.1"/>
    </source>
</evidence>
<reference evidence="3 4" key="1">
    <citation type="submission" date="2006-06" db="EMBL/GenBank/DDBJ databases">
        <authorList>
            <person name="Moran M.A."/>
            <person name="Ferriera S."/>
            <person name="Johnson J."/>
            <person name="Kravitz S."/>
            <person name="Beeson K."/>
            <person name="Sutton G."/>
            <person name="Rogers Y.-H."/>
            <person name="Friedman R."/>
            <person name="Frazier M."/>
            <person name="Venter J.C."/>
        </authorList>
    </citation>
    <scope>NUCLEOTIDE SEQUENCE [LARGE SCALE GENOMIC DNA]</scope>
    <source>
        <strain evidence="3 4">E-37</strain>
    </source>
</reference>
<feature type="transmembrane region" description="Helical" evidence="2">
    <location>
        <begin position="248"/>
        <end position="266"/>
    </location>
</feature>
<feature type="region of interest" description="Disordered" evidence="1">
    <location>
        <begin position="1"/>
        <end position="26"/>
    </location>
</feature>
<feature type="transmembrane region" description="Helical" evidence="2">
    <location>
        <begin position="215"/>
        <end position="236"/>
    </location>
</feature>
<feature type="transmembrane region" description="Helical" evidence="2">
    <location>
        <begin position="167"/>
        <end position="185"/>
    </location>
</feature>